<sequence length="304" mass="33913">MAINTAHYNGGILIFSGEYILLYCDCVEIKFEELNKDERFAGCKRGRLYLTSHRMVFNNLNVYDKMQSLTFPFFQLSNVSLEQPAFGCNYIKGRLKSQPNTVDMHIESWVGATKFRIFFRSGGAIDFGMAMLQAAKMASQNVSREPPPPYVPPIQPFYQAPHEAYMPPQGTFGLVLPTHVFPNYPACNAVFTTAQPPPYPGVCVNPPTPYGPCPPPVRHMNAPHMHPIQQQHCHSYQVCCAGADSPQPSAPDMKAREAAGSQEAYYNPSNPHMAYVPPQAPPYSAQQYPNAQPPSYDEATKKMN</sequence>
<keyword evidence="4" id="KW-1185">Reference proteome</keyword>
<proteinExistence type="predicted"/>
<dbReference type="Proteomes" id="UP000014500">
    <property type="component" value="Unassembled WGS sequence"/>
</dbReference>
<dbReference type="GO" id="GO:0031490">
    <property type="term" value="F:chromatin DNA binding"/>
    <property type="evidence" value="ECO:0007669"/>
    <property type="project" value="TreeGrafter"/>
</dbReference>
<dbReference type="STRING" id="126957.T1JIP7"/>
<dbReference type="Pfam" id="PF02893">
    <property type="entry name" value="GRAM"/>
    <property type="match status" value="1"/>
</dbReference>
<dbReference type="EnsemblMetazoa" id="SMAR013728-RA">
    <property type="protein sequence ID" value="SMAR013728-PA"/>
    <property type="gene ID" value="SMAR013728"/>
</dbReference>
<protein>
    <recommendedName>
        <fullName evidence="2">GRAM domain-containing protein</fullName>
    </recommendedName>
</protein>
<name>T1JIP7_STRMM</name>
<dbReference type="PANTHER" id="PTHR31606">
    <property type="entry name" value="WW DOMAIN BINDING PROTEIN 2, ISOFORM E"/>
    <property type="match status" value="1"/>
</dbReference>
<accession>T1JIP7</accession>
<evidence type="ECO:0000313" key="4">
    <source>
        <dbReference type="Proteomes" id="UP000014500"/>
    </source>
</evidence>
<dbReference type="PhylomeDB" id="T1JIP7"/>
<dbReference type="OMA" id="YMPAQMN"/>
<dbReference type="GO" id="GO:0005634">
    <property type="term" value="C:nucleus"/>
    <property type="evidence" value="ECO:0007669"/>
    <property type="project" value="TreeGrafter"/>
</dbReference>
<feature type="compositionally biased region" description="Low complexity" evidence="1">
    <location>
        <begin position="274"/>
        <end position="296"/>
    </location>
</feature>
<dbReference type="CDD" id="cd13214">
    <property type="entry name" value="PH-GRAM_WBP2"/>
    <property type="match status" value="1"/>
</dbReference>
<dbReference type="GO" id="GO:0003713">
    <property type="term" value="F:transcription coactivator activity"/>
    <property type="evidence" value="ECO:0007669"/>
    <property type="project" value="InterPro"/>
</dbReference>
<dbReference type="EMBL" id="JH430694">
    <property type="status" value="NOT_ANNOTATED_CDS"/>
    <property type="molecule type" value="Genomic_DNA"/>
</dbReference>
<dbReference type="InterPro" id="IPR004182">
    <property type="entry name" value="GRAM"/>
</dbReference>
<dbReference type="eggNOG" id="KOG3294">
    <property type="taxonomic scope" value="Eukaryota"/>
</dbReference>
<feature type="domain" description="GRAM" evidence="2">
    <location>
        <begin position="34"/>
        <end position="135"/>
    </location>
</feature>
<dbReference type="AlphaFoldDB" id="T1JIP7"/>
<reference evidence="4" key="1">
    <citation type="submission" date="2011-05" db="EMBL/GenBank/DDBJ databases">
        <authorList>
            <person name="Richards S.R."/>
            <person name="Qu J."/>
            <person name="Jiang H."/>
            <person name="Jhangiani S.N."/>
            <person name="Agravi P."/>
            <person name="Goodspeed R."/>
            <person name="Gross S."/>
            <person name="Mandapat C."/>
            <person name="Jackson L."/>
            <person name="Mathew T."/>
            <person name="Pu L."/>
            <person name="Thornton R."/>
            <person name="Saada N."/>
            <person name="Wilczek-Boney K.B."/>
            <person name="Lee S."/>
            <person name="Kovar C."/>
            <person name="Wu Y."/>
            <person name="Scherer S.E."/>
            <person name="Worley K.C."/>
            <person name="Muzny D.M."/>
            <person name="Gibbs R."/>
        </authorList>
    </citation>
    <scope>NUCLEOTIDE SEQUENCE</scope>
    <source>
        <strain evidence="4">Brora</strain>
    </source>
</reference>
<dbReference type="SUPFAM" id="SSF50729">
    <property type="entry name" value="PH domain-like"/>
    <property type="match status" value="1"/>
</dbReference>
<evidence type="ECO:0000256" key="1">
    <source>
        <dbReference type="SAM" id="MobiDB-lite"/>
    </source>
</evidence>
<dbReference type="PANTHER" id="PTHR31606:SF1">
    <property type="entry name" value="WW DOMAIN BINDING PROTEIN 2, ISOFORM E"/>
    <property type="match status" value="1"/>
</dbReference>
<organism evidence="3 4">
    <name type="scientific">Strigamia maritima</name>
    <name type="common">European centipede</name>
    <name type="synonym">Geophilus maritimus</name>
    <dbReference type="NCBI Taxonomy" id="126957"/>
    <lineage>
        <taxon>Eukaryota</taxon>
        <taxon>Metazoa</taxon>
        <taxon>Ecdysozoa</taxon>
        <taxon>Arthropoda</taxon>
        <taxon>Myriapoda</taxon>
        <taxon>Chilopoda</taxon>
        <taxon>Pleurostigmophora</taxon>
        <taxon>Geophilomorpha</taxon>
        <taxon>Linotaeniidae</taxon>
        <taxon>Strigamia</taxon>
    </lineage>
</organism>
<reference evidence="3" key="2">
    <citation type="submission" date="2015-02" db="UniProtKB">
        <authorList>
            <consortium name="EnsemblMetazoa"/>
        </authorList>
    </citation>
    <scope>IDENTIFICATION</scope>
</reference>
<dbReference type="InterPro" id="IPR044852">
    <property type="entry name" value="WBP2-like"/>
</dbReference>
<feature type="region of interest" description="Disordered" evidence="1">
    <location>
        <begin position="246"/>
        <end position="304"/>
    </location>
</feature>
<dbReference type="HOGENOM" id="CLU_057206_1_2_1"/>
<evidence type="ECO:0000259" key="2">
    <source>
        <dbReference type="Pfam" id="PF02893"/>
    </source>
</evidence>
<evidence type="ECO:0000313" key="3">
    <source>
        <dbReference type="EnsemblMetazoa" id="SMAR013728-PA"/>
    </source>
</evidence>